<sequence length="149" mass="16561">MFQKILIPLDGSPVAEQILQHLPDLTGGSYEVHLLRVANAAHLPGVNPEETQVNVLKEAEEYLAMVEGRLRENGLRVESHVRYGHPAEEITEHIRHWKYDLIAMTTHGRSGVNRLLMGSVTESVIRKVSIPVLVVRAMEVPSEKVVCGG</sequence>
<evidence type="ECO:0000256" key="1">
    <source>
        <dbReference type="ARBA" id="ARBA00008791"/>
    </source>
</evidence>
<evidence type="ECO:0000259" key="2">
    <source>
        <dbReference type="Pfam" id="PF00582"/>
    </source>
</evidence>
<dbReference type="SUPFAM" id="SSF52402">
    <property type="entry name" value="Adenine nucleotide alpha hydrolases-like"/>
    <property type="match status" value="1"/>
</dbReference>
<dbReference type="Pfam" id="PF00582">
    <property type="entry name" value="Usp"/>
    <property type="match status" value="1"/>
</dbReference>
<name>A0A932I3G4_UNCTE</name>
<dbReference type="InterPro" id="IPR006015">
    <property type="entry name" value="Universal_stress_UspA"/>
</dbReference>
<evidence type="ECO:0000313" key="3">
    <source>
        <dbReference type="EMBL" id="MBI3129062.1"/>
    </source>
</evidence>
<reference evidence="3" key="1">
    <citation type="submission" date="2020-07" db="EMBL/GenBank/DDBJ databases">
        <title>Huge and variable diversity of episymbiotic CPR bacteria and DPANN archaea in groundwater ecosystems.</title>
        <authorList>
            <person name="He C.Y."/>
            <person name="Keren R."/>
            <person name="Whittaker M."/>
            <person name="Farag I.F."/>
            <person name="Doudna J."/>
            <person name="Cate J.H.D."/>
            <person name="Banfield J.F."/>
        </authorList>
    </citation>
    <scope>NUCLEOTIDE SEQUENCE</scope>
    <source>
        <strain evidence="3">NC_groundwater_763_Ag_S-0.2um_68_21</strain>
    </source>
</reference>
<proteinExistence type="inferred from homology"/>
<protein>
    <submittedName>
        <fullName evidence="3">Universal stress protein</fullName>
    </submittedName>
</protein>
<dbReference type="PANTHER" id="PTHR46268:SF6">
    <property type="entry name" value="UNIVERSAL STRESS PROTEIN UP12"/>
    <property type="match status" value="1"/>
</dbReference>
<comment type="caution">
    <text evidence="3">The sequence shown here is derived from an EMBL/GenBank/DDBJ whole genome shotgun (WGS) entry which is preliminary data.</text>
</comment>
<gene>
    <name evidence="3" type="ORF">HYZ11_15760</name>
</gene>
<dbReference type="InterPro" id="IPR006016">
    <property type="entry name" value="UspA"/>
</dbReference>
<dbReference type="InterPro" id="IPR014729">
    <property type="entry name" value="Rossmann-like_a/b/a_fold"/>
</dbReference>
<feature type="domain" description="UspA" evidence="2">
    <location>
        <begin position="1"/>
        <end position="136"/>
    </location>
</feature>
<organism evidence="3 4">
    <name type="scientific">Tectimicrobiota bacterium</name>
    <dbReference type="NCBI Taxonomy" id="2528274"/>
    <lineage>
        <taxon>Bacteria</taxon>
        <taxon>Pseudomonadati</taxon>
        <taxon>Nitrospinota/Tectimicrobiota group</taxon>
        <taxon>Candidatus Tectimicrobiota</taxon>
    </lineage>
</organism>
<dbReference type="PRINTS" id="PR01438">
    <property type="entry name" value="UNVRSLSTRESS"/>
</dbReference>
<comment type="similarity">
    <text evidence="1">Belongs to the universal stress protein A family.</text>
</comment>
<dbReference type="Gene3D" id="3.40.50.620">
    <property type="entry name" value="HUPs"/>
    <property type="match status" value="1"/>
</dbReference>
<accession>A0A932I3G4</accession>
<dbReference type="Proteomes" id="UP000782312">
    <property type="component" value="Unassembled WGS sequence"/>
</dbReference>
<dbReference type="AlphaFoldDB" id="A0A932I3G4"/>
<dbReference type="PANTHER" id="PTHR46268">
    <property type="entry name" value="STRESS RESPONSE PROTEIN NHAX"/>
    <property type="match status" value="1"/>
</dbReference>
<evidence type="ECO:0000313" key="4">
    <source>
        <dbReference type="Proteomes" id="UP000782312"/>
    </source>
</evidence>
<dbReference type="EMBL" id="JACPUR010000038">
    <property type="protein sequence ID" value="MBI3129062.1"/>
    <property type="molecule type" value="Genomic_DNA"/>
</dbReference>
<dbReference type="CDD" id="cd00293">
    <property type="entry name" value="USP-like"/>
    <property type="match status" value="1"/>
</dbReference>